<dbReference type="AlphaFoldDB" id="A0A0S2F789"/>
<protein>
    <submittedName>
        <fullName evidence="1">Phage major tail tube protein</fullName>
    </submittedName>
</protein>
<gene>
    <name evidence="1" type="ORF">LA76x_1274</name>
</gene>
<dbReference type="InterPro" id="IPR006498">
    <property type="entry name" value="Tail_tube"/>
</dbReference>
<proteinExistence type="predicted"/>
<evidence type="ECO:0000313" key="2">
    <source>
        <dbReference type="Proteomes" id="UP000060787"/>
    </source>
</evidence>
<dbReference type="RefSeq" id="WP_057917015.1">
    <property type="nucleotide sequence ID" value="NZ_CP011129.1"/>
</dbReference>
<name>A0A0S2F789_LYSAN</name>
<reference evidence="1 2" key="1">
    <citation type="journal article" date="2015" name="BMC Genomics">
        <title>Comparative genomics and metabolic profiling of the genus Lysobacter.</title>
        <authorList>
            <person name="de Bruijn I."/>
            <person name="Cheng X."/>
            <person name="de Jager V."/>
            <person name="Exposito R.G."/>
            <person name="Watrous J."/>
            <person name="Patel N."/>
            <person name="Postma J."/>
            <person name="Dorrestein P.C."/>
            <person name="Kobayashi D."/>
            <person name="Raaijmakers J.M."/>
        </authorList>
    </citation>
    <scope>NUCLEOTIDE SEQUENCE [LARGE SCALE GENOMIC DNA]</scope>
    <source>
        <strain evidence="1 2">76</strain>
    </source>
</reference>
<dbReference type="PATRIC" id="fig|84531.8.peg.1299"/>
<dbReference type="Proteomes" id="UP000060787">
    <property type="component" value="Chromosome"/>
</dbReference>
<dbReference type="Pfam" id="PF04985">
    <property type="entry name" value="Phage_tube"/>
    <property type="match status" value="1"/>
</dbReference>
<sequence length="170" mass="18825">MALPAKLKNFNAFIDGQSYLGLVNELTPPPLNRKMEPYRGGGMSGEVEIDFGPDGPIELEWKCGGFVRDALRQYGATRHDAVQLRIAGAYQRDDTSEILAIEFVLRGRHKEIGFGTVKAGDDTETTFKTTCSYYKIIVNGVTDIELDFMNMIEIVGGVDRLAQQRAAIGY</sequence>
<dbReference type="KEGG" id="lab:LA76x_1274"/>
<organism evidence="1 2">
    <name type="scientific">Lysobacter antibioticus</name>
    <dbReference type="NCBI Taxonomy" id="84531"/>
    <lineage>
        <taxon>Bacteria</taxon>
        <taxon>Pseudomonadati</taxon>
        <taxon>Pseudomonadota</taxon>
        <taxon>Gammaproteobacteria</taxon>
        <taxon>Lysobacterales</taxon>
        <taxon>Lysobacteraceae</taxon>
        <taxon>Lysobacter</taxon>
    </lineage>
</organism>
<dbReference type="STRING" id="84531.LA76x_1274"/>
<accession>A0A0S2F789</accession>
<keyword evidence="2" id="KW-1185">Reference proteome</keyword>
<dbReference type="EMBL" id="CP011129">
    <property type="protein sequence ID" value="ALN79432.1"/>
    <property type="molecule type" value="Genomic_DNA"/>
</dbReference>
<evidence type="ECO:0000313" key="1">
    <source>
        <dbReference type="EMBL" id="ALN79432.1"/>
    </source>
</evidence>
<dbReference type="NCBIfam" id="TIGR01611">
    <property type="entry name" value="tail_tube"/>
    <property type="match status" value="1"/>
</dbReference>